<evidence type="ECO:0000313" key="3">
    <source>
        <dbReference type="Proteomes" id="UP000078309"/>
    </source>
</evidence>
<dbReference type="RefSeq" id="WP_064626325.1">
    <property type="nucleotide sequence ID" value="NZ_JAHGUI010000060.1"/>
</dbReference>
<dbReference type="EMBL" id="JAHGUI010000060">
    <property type="protein sequence ID" value="MBT2919808.1"/>
    <property type="molecule type" value="Genomic_DNA"/>
</dbReference>
<dbReference type="Pfam" id="PF11363">
    <property type="entry name" value="DUF3164"/>
    <property type="match status" value="1"/>
</dbReference>
<organism evidence="2 3">
    <name type="scientific">Vibrio anguillarum</name>
    <name type="common">Listonella anguillarum</name>
    <dbReference type="NCBI Taxonomy" id="55601"/>
    <lineage>
        <taxon>Bacteria</taxon>
        <taxon>Pseudomonadati</taxon>
        <taxon>Pseudomonadota</taxon>
        <taxon>Gammaproteobacteria</taxon>
        <taxon>Vibrionales</taxon>
        <taxon>Vibrionaceae</taxon>
        <taxon>Vibrio</taxon>
    </lineage>
</organism>
<evidence type="ECO:0000313" key="2">
    <source>
        <dbReference type="EMBL" id="MBT2919808.1"/>
    </source>
</evidence>
<accession>A0ABD4QX45</accession>
<name>A0ABD4QX45_VIBAN</name>
<feature type="region of interest" description="Disordered" evidence="1">
    <location>
        <begin position="1"/>
        <end position="20"/>
    </location>
</feature>
<evidence type="ECO:0000256" key="1">
    <source>
        <dbReference type="SAM" id="MobiDB-lite"/>
    </source>
</evidence>
<dbReference type="Proteomes" id="UP000078309">
    <property type="component" value="Unassembled WGS sequence"/>
</dbReference>
<protein>
    <submittedName>
        <fullName evidence="2">DUF3164 family protein</fullName>
    </submittedName>
</protein>
<reference evidence="2 3" key="1">
    <citation type="journal article" date="2017" name="J. Fish Dis.">
        <title>Comparative assessment of Vibrio virulence in marine fish larvae.</title>
        <authorList>
            <person name="Ronneseth A."/>
            <person name="Castillo D."/>
            <person name="D'Alvise P."/>
            <person name="Tonnesen O."/>
            <person name="Haugland G."/>
            <person name="Grotkjaer T."/>
            <person name="Engell-Sorensen K."/>
            <person name="Norremark L."/>
            <person name="Bergh O."/>
            <person name="Wergeland H.I."/>
            <person name="Gram L."/>
        </authorList>
    </citation>
    <scope>NUCLEOTIDE SEQUENCE [LARGE SCALE GENOMIC DNA]</scope>
    <source>
        <strain evidence="2 3">90-11-286</strain>
    </source>
</reference>
<sequence length="216" mass="24720">MNQTTQATETKEVKPTRPAAPEGFVYNAEGNLIAQCNIPAHELRKDAFVTGLLKQVKEQQKRLQTFKVNLMQAFEMFRVEMLDKYGTKLHTRGTGDNVAMFSFDGTYKITYKTAKLKTLGPEHDAARQLARDYYNSQKDKLPHDVLIAVQDFFVNDASIANTISFIGKDFQDETLRKAQEAAKESLLIIGSKSYFNFYERDEQGEYQQVHLNFSKL</sequence>
<dbReference type="AlphaFoldDB" id="A0ABD4QX45"/>
<proteinExistence type="predicted"/>
<dbReference type="InterPro" id="IPR021505">
    <property type="entry name" value="Phage_B3_Orf6"/>
</dbReference>
<comment type="caution">
    <text evidence="2">The sequence shown here is derived from an EMBL/GenBank/DDBJ whole genome shotgun (WGS) entry which is preliminary data.</text>
</comment>
<gene>
    <name evidence="2" type="ORF">PL14_14095</name>
</gene>